<organism evidence="2 3">
    <name type="scientific">Botryobasidium botryosum (strain FD-172 SS1)</name>
    <dbReference type="NCBI Taxonomy" id="930990"/>
    <lineage>
        <taxon>Eukaryota</taxon>
        <taxon>Fungi</taxon>
        <taxon>Dikarya</taxon>
        <taxon>Basidiomycota</taxon>
        <taxon>Agaricomycotina</taxon>
        <taxon>Agaricomycetes</taxon>
        <taxon>Cantharellales</taxon>
        <taxon>Botryobasidiaceae</taxon>
        <taxon>Botryobasidium</taxon>
    </lineage>
</organism>
<reference evidence="3" key="1">
    <citation type="journal article" date="2014" name="Proc. Natl. Acad. Sci. U.S.A.">
        <title>Extensive sampling of basidiomycete genomes demonstrates inadequacy of the white-rot/brown-rot paradigm for wood decay fungi.</title>
        <authorList>
            <person name="Riley R."/>
            <person name="Salamov A.A."/>
            <person name="Brown D.W."/>
            <person name="Nagy L.G."/>
            <person name="Floudas D."/>
            <person name="Held B.W."/>
            <person name="Levasseur A."/>
            <person name="Lombard V."/>
            <person name="Morin E."/>
            <person name="Otillar R."/>
            <person name="Lindquist E.A."/>
            <person name="Sun H."/>
            <person name="LaButti K.M."/>
            <person name="Schmutz J."/>
            <person name="Jabbour D."/>
            <person name="Luo H."/>
            <person name="Baker S.E."/>
            <person name="Pisabarro A.G."/>
            <person name="Walton J.D."/>
            <person name="Blanchette R.A."/>
            <person name="Henrissat B."/>
            <person name="Martin F."/>
            <person name="Cullen D."/>
            <person name="Hibbett D.S."/>
            <person name="Grigoriev I.V."/>
        </authorList>
    </citation>
    <scope>NUCLEOTIDE SEQUENCE [LARGE SCALE GENOMIC DNA]</scope>
    <source>
        <strain evidence="3">FD-172 SS1</strain>
    </source>
</reference>
<protein>
    <recommendedName>
        <fullName evidence="4">Ubiquitin-like protease family profile domain-containing protein</fullName>
    </recommendedName>
</protein>
<feature type="compositionally biased region" description="Basic and acidic residues" evidence="1">
    <location>
        <begin position="86"/>
        <end position="98"/>
    </location>
</feature>
<dbReference type="Proteomes" id="UP000027195">
    <property type="component" value="Unassembled WGS sequence"/>
</dbReference>
<gene>
    <name evidence="2" type="ORF">BOTBODRAFT_182229</name>
</gene>
<proteinExistence type="predicted"/>
<name>A0A067LU70_BOTB1</name>
<feature type="region of interest" description="Disordered" evidence="1">
    <location>
        <begin position="36"/>
        <end position="143"/>
    </location>
</feature>
<feature type="compositionally biased region" description="Low complexity" evidence="1">
    <location>
        <begin position="230"/>
        <end position="241"/>
    </location>
</feature>
<dbReference type="OrthoDB" id="3057432at2759"/>
<feature type="region of interest" description="Disordered" evidence="1">
    <location>
        <begin position="168"/>
        <end position="202"/>
    </location>
</feature>
<keyword evidence="3" id="KW-1185">Reference proteome</keyword>
<dbReference type="InParanoid" id="A0A067LU70"/>
<evidence type="ECO:0000313" key="2">
    <source>
        <dbReference type="EMBL" id="KDQ05780.1"/>
    </source>
</evidence>
<feature type="region of interest" description="Disordered" evidence="1">
    <location>
        <begin position="222"/>
        <end position="249"/>
    </location>
</feature>
<feature type="region of interest" description="Disordered" evidence="1">
    <location>
        <begin position="657"/>
        <end position="692"/>
    </location>
</feature>
<sequence>MPAPYFGQQSSRACTPIDDNEFKALQQRLNDILSLEGLADSPAKAAPNSRAQPEPTSPSSDGEFERAQLQMRQAIAKAGGAPPGRSTREKYQRNEQRLADALANAERRSPAAPGVGASKNQARLQPVPRCLSPPAQDDGDDESNSFSYFQNCIAEILANADARSLSPLAHTESTPPIDSDPCPPSASMGVDGASGSDNSGRQFREAQRKLWEIVEAAASLSTSDASPTRLVSPLPLGSPPLRSDEETTDPEEFRLAYAAVFRKTHETSEEESLPGVSASEPEKSAGTDSVYEPPAPEYHGLNLESSEYTYSDGGDSLLGELGGISGTRARYLSSPDLWRQALGELSTLGGAQWLEQSVMNYYLLDVWFRLRTARGIYLDMRIAGLWGAEAPLRRYIGERVKPLLRRNFSLPAKGACPPQPVVFFVREEVEGVGGHFFTVVADVESRVVYTLGRWDDTPWDDWHGPKYYKHICSLFGWQGGRVSQVAVRSTPLRQNGYDCGPQAVAAAVHVMESGVDLEDSGQMRAPPVRCGHFIRLRMYRQLLSSCRESMELYESLLTSPPDEWQAASLGQIDFAEWFPPTQEHYDLVYAAGMEDDPVAQGLQGSIDRCSRCRSRPGFRLSLPLESKGMEGLSGMEDEGLDFDDTLDGEILDWDFEHADSPGGVVPDADMRVEDGDPSESDGDGPLGSRRQPGRLRILAQIRHNPTVHRFPRPTLPPDVPAPPAGPGLWLHHPPPFDDCLRGTEREDNNVGRPMEGQCPASRRFADYGYRCPPNFLYAFYNQPPSMVSDHVLALGLPKDWDPSEGSWLRNLTGWSLDRDTVPASKAAEVDDIRIVSLSEMIDLAGEVKSEENYRLFLRGRDEDERLVALDLEPDAVKLRTDQVVVSLDIDSLIFVTTHVKAKDKNPGIFLSPTADHAAPISKNNHVYVNLLLPPSPLDPDGPTRELRFPLSAVPQVRLAQLSEGTSGARVLACFPHAIHKNTHGFYDARVPWGSQVLFWERVILPCVARHCDVASTPYFATTVKGNTLRTATKGQPGGNLNRPKQLCVSPDVFSEIQRSMWDVVHSDPELAAFRGFFFVVDLKGCKQSSTINLTLDDTDLPESEGPLAKLAKQFNELDLDYMRDRRNGELYLDLAFSTHPDLKLPGGEGRVPLVGLWRQEWLEAS</sequence>
<evidence type="ECO:0008006" key="4">
    <source>
        <dbReference type="Google" id="ProtNLM"/>
    </source>
</evidence>
<evidence type="ECO:0000313" key="3">
    <source>
        <dbReference type="Proteomes" id="UP000027195"/>
    </source>
</evidence>
<accession>A0A067LU70</accession>
<dbReference type="HOGENOM" id="CLU_274936_0_0_1"/>
<feature type="region of interest" description="Disordered" evidence="1">
    <location>
        <begin position="264"/>
        <end position="298"/>
    </location>
</feature>
<feature type="non-terminal residue" evidence="2">
    <location>
        <position position="1165"/>
    </location>
</feature>
<evidence type="ECO:0000256" key="1">
    <source>
        <dbReference type="SAM" id="MobiDB-lite"/>
    </source>
</evidence>
<dbReference type="AlphaFoldDB" id="A0A067LU70"/>
<dbReference type="EMBL" id="KL198188">
    <property type="protein sequence ID" value="KDQ05780.1"/>
    <property type="molecule type" value="Genomic_DNA"/>
</dbReference>
<dbReference type="STRING" id="930990.A0A067LU70"/>